<dbReference type="EMBL" id="JRRC01419940">
    <property type="protein sequence ID" value="KHG04882.1"/>
    <property type="molecule type" value="Genomic_DNA"/>
</dbReference>
<comment type="caution">
    <text evidence="2">The sequence shown here is derived from an EMBL/GenBank/DDBJ whole genome shotgun (WGS) entry which is preliminary data.</text>
</comment>
<evidence type="ECO:0000256" key="1">
    <source>
        <dbReference type="SAM" id="Phobius"/>
    </source>
</evidence>
<dbReference type="AlphaFoldDB" id="A0A0B0MX07"/>
<keyword evidence="1" id="KW-0472">Membrane</keyword>
<proteinExistence type="predicted"/>
<sequence length="30" mass="3557">MNLNLYLYLTVHMILYVCMINAVGLYTEFT</sequence>
<evidence type="ECO:0000313" key="2">
    <source>
        <dbReference type="EMBL" id="KHG04882.1"/>
    </source>
</evidence>
<protein>
    <submittedName>
        <fullName evidence="2">Uncharacterized protein</fullName>
    </submittedName>
</protein>
<organism evidence="2 3">
    <name type="scientific">Gossypium arboreum</name>
    <name type="common">Tree cotton</name>
    <name type="synonym">Gossypium nanking</name>
    <dbReference type="NCBI Taxonomy" id="29729"/>
    <lineage>
        <taxon>Eukaryota</taxon>
        <taxon>Viridiplantae</taxon>
        <taxon>Streptophyta</taxon>
        <taxon>Embryophyta</taxon>
        <taxon>Tracheophyta</taxon>
        <taxon>Spermatophyta</taxon>
        <taxon>Magnoliopsida</taxon>
        <taxon>eudicotyledons</taxon>
        <taxon>Gunneridae</taxon>
        <taxon>Pentapetalae</taxon>
        <taxon>rosids</taxon>
        <taxon>malvids</taxon>
        <taxon>Malvales</taxon>
        <taxon>Malvaceae</taxon>
        <taxon>Malvoideae</taxon>
        <taxon>Gossypium</taxon>
    </lineage>
</organism>
<keyword evidence="3" id="KW-1185">Reference proteome</keyword>
<keyword evidence="1" id="KW-0812">Transmembrane</keyword>
<accession>A0A0B0MX07</accession>
<evidence type="ECO:0000313" key="3">
    <source>
        <dbReference type="Proteomes" id="UP000032142"/>
    </source>
</evidence>
<gene>
    <name evidence="2" type="ORF">F383_01636</name>
</gene>
<feature type="transmembrane region" description="Helical" evidence="1">
    <location>
        <begin position="6"/>
        <end position="26"/>
    </location>
</feature>
<name>A0A0B0MX07_GOSAR</name>
<reference evidence="3" key="1">
    <citation type="submission" date="2014-09" db="EMBL/GenBank/DDBJ databases">
        <authorList>
            <person name="Mudge J."/>
            <person name="Ramaraj T."/>
            <person name="Lindquist I.E."/>
            <person name="Bharti A.K."/>
            <person name="Sundararajan A."/>
            <person name="Cameron C.T."/>
            <person name="Woodward J.E."/>
            <person name="May G.D."/>
            <person name="Brubaker C."/>
            <person name="Broadhvest J."/>
            <person name="Wilkins T.A."/>
        </authorList>
    </citation>
    <scope>NUCLEOTIDE SEQUENCE</scope>
    <source>
        <strain evidence="3">cv. AKA8401</strain>
    </source>
</reference>
<keyword evidence="1" id="KW-1133">Transmembrane helix</keyword>
<dbReference type="Proteomes" id="UP000032142">
    <property type="component" value="Unassembled WGS sequence"/>
</dbReference>